<feature type="transmembrane region" description="Helical" evidence="1">
    <location>
        <begin position="60"/>
        <end position="84"/>
    </location>
</feature>
<proteinExistence type="predicted"/>
<reference evidence="3" key="1">
    <citation type="submission" date="2019-02" db="EMBL/GenBank/DDBJ databases">
        <authorList>
            <person name="Gruber-Vodicka R. H."/>
            <person name="Seah K. B. B."/>
        </authorList>
    </citation>
    <scope>NUCLEOTIDE SEQUENCE</scope>
    <source>
        <strain evidence="2">BECK_BZ163</strain>
        <strain evidence="4">BECK_BZ164</strain>
        <strain evidence="3">BECK_BZ165</strain>
    </source>
</reference>
<evidence type="ECO:0000256" key="1">
    <source>
        <dbReference type="SAM" id="Phobius"/>
    </source>
</evidence>
<gene>
    <name evidence="2" type="ORF">BECKFM1743A_GA0114220_107042</name>
    <name evidence="4" type="ORF">BECKFM1743B_GA0114221_107682</name>
    <name evidence="3" type="ORF">BECKFM1743C_GA0114222_107682</name>
</gene>
<evidence type="ECO:0000313" key="4">
    <source>
        <dbReference type="EMBL" id="VFK21223.1"/>
    </source>
</evidence>
<keyword evidence="1" id="KW-0812">Transmembrane</keyword>
<dbReference type="EMBL" id="CAADFL010000768">
    <property type="protein sequence ID" value="VFK21223.1"/>
    <property type="molecule type" value="Genomic_DNA"/>
</dbReference>
<protein>
    <submittedName>
        <fullName evidence="3">Uncharacterized protein</fullName>
    </submittedName>
</protein>
<evidence type="ECO:0000313" key="3">
    <source>
        <dbReference type="EMBL" id="VFJ74102.1"/>
    </source>
</evidence>
<keyword evidence="1" id="KW-1133">Transmembrane helix</keyword>
<dbReference type="AlphaFoldDB" id="A0A450TXL3"/>
<dbReference type="EMBL" id="CAADEZ010000704">
    <property type="protein sequence ID" value="VFJ73254.1"/>
    <property type="molecule type" value="Genomic_DNA"/>
</dbReference>
<evidence type="ECO:0000313" key="2">
    <source>
        <dbReference type="EMBL" id="VFJ73254.1"/>
    </source>
</evidence>
<dbReference type="EMBL" id="CAADFA010000768">
    <property type="protein sequence ID" value="VFJ74102.1"/>
    <property type="molecule type" value="Genomic_DNA"/>
</dbReference>
<feature type="transmembrane region" description="Helical" evidence="1">
    <location>
        <begin position="12"/>
        <end position="39"/>
    </location>
</feature>
<accession>A0A450TXL3</accession>
<sequence length="162" mass="17835">MGTENETMLMDAVIIAVFFVAVIAILSAIAAVGCTIWLFKISLRRKRNTIDFESLAKAGVHVMMVILAVVTLLYVASLIAYVTVQPGCKDTLRREALLEGKAELLLGQLSHRFHPLPDEIPGRVRGADPSTIGIWANRVLDAKSVEEVFLECDVTRKDNRAD</sequence>
<name>A0A450TXL3_9GAMM</name>
<keyword evidence="1" id="KW-0472">Membrane</keyword>
<organism evidence="3">
    <name type="scientific">Candidatus Kentrum sp. FM</name>
    <dbReference type="NCBI Taxonomy" id="2126340"/>
    <lineage>
        <taxon>Bacteria</taxon>
        <taxon>Pseudomonadati</taxon>
        <taxon>Pseudomonadota</taxon>
        <taxon>Gammaproteobacteria</taxon>
        <taxon>Candidatus Kentrum</taxon>
    </lineage>
</organism>